<name>A0A8J5QAS1_9ASCO</name>
<evidence type="ECO:0000313" key="2">
    <source>
        <dbReference type="Proteomes" id="UP000694255"/>
    </source>
</evidence>
<accession>A0A8J5QAS1</accession>
<comment type="caution">
    <text evidence="1">The sequence shown here is derived from an EMBL/GenBank/DDBJ whole genome shotgun (WGS) entry which is preliminary data.</text>
</comment>
<dbReference type="GeneID" id="73469893"/>
<evidence type="ECO:0000313" key="1">
    <source>
        <dbReference type="EMBL" id="KAG7663344.1"/>
    </source>
</evidence>
<dbReference type="EMBL" id="JAGSYN010000139">
    <property type="protein sequence ID" value="KAG7663344.1"/>
    <property type="molecule type" value="Genomic_DNA"/>
</dbReference>
<reference evidence="1 2" key="1">
    <citation type="journal article" date="2021" name="DNA Res.">
        <title>Genome analysis of Candida subhashii reveals its hybrid nature and dual mitochondrial genome conformations.</title>
        <authorList>
            <person name="Mixao V."/>
            <person name="Hegedusova E."/>
            <person name="Saus E."/>
            <person name="Pryszcz L.P."/>
            <person name="Cillingova A."/>
            <person name="Nosek J."/>
            <person name="Gabaldon T."/>
        </authorList>
    </citation>
    <scope>NUCLEOTIDE SEQUENCE [LARGE SCALE GENOMIC DNA]</scope>
    <source>
        <strain evidence="1 2">CBS 10753</strain>
    </source>
</reference>
<dbReference type="RefSeq" id="XP_049263576.1">
    <property type="nucleotide sequence ID" value="XM_049406910.1"/>
</dbReference>
<gene>
    <name evidence="1" type="ORF">J8A68_003092</name>
</gene>
<proteinExistence type="predicted"/>
<dbReference type="Proteomes" id="UP000694255">
    <property type="component" value="Unassembled WGS sequence"/>
</dbReference>
<sequence length="306" mass="36179">MVTNSKCEDTLNYFFEQTKDYLKNGKGFVVDSEIQIMKAIKKNLPNKKFRFCPISINQVLCQAWIRNGNIAVLSQVSFLYHFFNLVSISNKREFNQEWQRLMMHFDREPIWKRYLGGWYQSKEHWQHSYSQLPMEDNQFVNSYHLNLRDSYIGNFEWKHFTNLLQALGDSMYYIQSISMKVKANESPRLLSSIEDILLQELRKLNQLQTILLSESNGSNVILLKTDSYTFEHILRHIINNEHVDEDDLMLEPGTDSYFFPYEYNPDIMKVEAAPEELPILPLQTDIQEEDPASGFTQIIRGDFEEK</sequence>
<organism evidence="1 2">
    <name type="scientific">[Candida] subhashii</name>
    <dbReference type="NCBI Taxonomy" id="561895"/>
    <lineage>
        <taxon>Eukaryota</taxon>
        <taxon>Fungi</taxon>
        <taxon>Dikarya</taxon>
        <taxon>Ascomycota</taxon>
        <taxon>Saccharomycotina</taxon>
        <taxon>Pichiomycetes</taxon>
        <taxon>Debaryomycetaceae</taxon>
        <taxon>Spathaspora</taxon>
    </lineage>
</organism>
<dbReference type="AlphaFoldDB" id="A0A8J5QAS1"/>
<protein>
    <submittedName>
        <fullName evidence="1">Uncharacterized protein</fullName>
    </submittedName>
</protein>
<keyword evidence="2" id="KW-1185">Reference proteome</keyword>